<accession>A0A1H8B9Z8</accession>
<feature type="signal peptide" evidence="2">
    <location>
        <begin position="1"/>
        <end position="26"/>
    </location>
</feature>
<evidence type="ECO:0000313" key="3">
    <source>
        <dbReference type="EMBL" id="SEM79781.1"/>
    </source>
</evidence>
<evidence type="ECO:0000256" key="2">
    <source>
        <dbReference type="SAM" id="SignalP"/>
    </source>
</evidence>
<reference evidence="4" key="1">
    <citation type="submission" date="2016-10" db="EMBL/GenBank/DDBJ databases">
        <authorList>
            <person name="Varghese N."/>
        </authorList>
    </citation>
    <scope>NUCLEOTIDE SEQUENCE [LARGE SCALE GENOMIC DNA]</scope>
    <source>
        <strain evidence="4">DSM 45096 / BCRC 16803 / CGMCC 4.1857 / CIP 109030 / JCM 12277 / KCTC 19219 / NBRC 100920 / 33214</strain>
    </source>
</reference>
<gene>
    <name evidence="3" type="ORF">SAMN05414137_1609</name>
</gene>
<name>A0A1H8B9Z8_STRJI</name>
<evidence type="ECO:0000256" key="1">
    <source>
        <dbReference type="SAM" id="MobiDB-lite"/>
    </source>
</evidence>
<dbReference type="RefSeq" id="WP_042449452.1">
    <property type="nucleotide sequence ID" value="NZ_BBPN01000016.1"/>
</dbReference>
<feature type="compositionally biased region" description="Polar residues" evidence="1">
    <location>
        <begin position="106"/>
        <end position="115"/>
    </location>
</feature>
<protein>
    <recommendedName>
        <fullName evidence="5">Lipoprotein</fullName>
    </recommendedName>
</protein>
<dbReference type="PROSITE" id="PS51257">
    <property type="entry name" value="PROKAR_LIPOPROTEIN"/>
    <property type="match status" value="1"/>
</dbReference>
<dbReference type="EMBL" id="FOAZ01000060">
    <property type="protein sequence ID" value="SEM79781.1"/>
    <property type="molecule type" value="Genomic_DNA"/>
</dbReference>
<sequence length="150" mass="15940">MTARARCGIAAATVAALMLTACTASDEDIPQPTQADFAEQVVVVSAHPGMNCYLHWVGYYTTDCYGYGVRPPYSVHIYPPRGCTCPTPLPRPSSYVAPRPVVANRPTGNTTISHSSPAPIPPSSSPRPQPPRTTPPAAPPRPATPTRPNH</sequence>
<dbReference type="AlphaFoldDB" id="A0A1H8B9Z8"/>
<keyword evidence="2" id="KW-0732">Signal</keyword>
<evidence type="ECO:0008006" key="5">
    <source>
        <dbReference type="Google" id="ProtNLM"/>
    </source>
</evidence>
<feature type="chain" id="PRO_5010242117" description="Lipoprotein" evidence="2">
    <location>
        <begin position="27"/>
        <end position="150"/>
    </location>
</feature>
<feature type="region of interest" description="Disordered" evidence="1">
    <location>
        <begin position="94"/>
        <end position="150"/>
    </location>
</feature>
<organism evidence="3 4">
    <name type="scientific">Streptacidiphilus jiangxiensis</name>
    <dbReference type="NCBI Taxonomy" id="235985"/>
    <lineage>
        <taxon>Bacteria</taxon>
        <taxon>Bacillati</taxon>
        <taxon>Actinomycetota</taxon>
        <taxon>Actinomycetes</taxon>
        <taxon>Kitasatosporales</taxon>
        <taxon>Streptomycetaceae</taxon>
        <taxon>Streptacidiphilus</taxon>
    </lineage>
</organism>
<feature type="compositionally biased region" description="Pro residues" evidence="1">
    <location>
        <begin position="118"/>
        <end position="150"/>
    </location>
</feature>
<dbReference type="STRING" id="235985.SAMN05414137_1609"/>
<dbReference type="Proteomes" id="UP000183015">
    <property type="component" value="Unassembled WGS sequence"/>
</dbReference>
<evidence type="ECO:0000313" key="4">
    <source>
        <dbReference type="Proteomes" id="UP000183015"/>
    </source>
</evidence>
<proteinExistence type="predicted"/>
<keyword evidence="4" id="KW-1185">Reference proteome</keyword>